<dbReference type="Pfam" id="PF01451">
    <property type="entry name" value="LMWPc"/>
    <property type="match status" value="1"/>
</dbReference>
<feature type="domain" description="Phosphotyrosine protein phosphatase I" evidence="2">
    <location>
        <begin position="4"/>
        <end position="151"/>
    </location>
</feature>
<dbReference type="AlphaFoldDB" id="H2CEJ4"/>
<evidence type="ECO:0000259" key="2">
    <source>
        <dbReference type="SMART" id="SM00226"/>
    </source>
</evidence>
<dbReference type="RefSeq" id="WP_002770352.1">
    <property type="nucleotide sequence ID" value="NZ_JH597773.1"/>
</dbReference>
<dbReference type="GO" id="GO:0046685">
    <property type="term" value="P:response to arsenic-containing substance"/>
    <property type="evidence" value="ECO:0007669"/>
    <property type="project" value="UniProtKB-KW"/>
</dbReference>
<dbReference type="PANTHER" id="PTHR43428:SF1">
    <property type="entry name" value="ARSENATE REDUCTASE"/>
    <property type="match status" value="1"/>
</dbReference>
<dbReference type="InterPro" id="IPR036196">
    <property type="entry name" value="Ptyr_pPase_sf"/>
</dbReference>
<dbReference type="Proteomes" id="UP000005737">
    <property type="component" value="Unassembled WGS sequence"/>
</dbReference>
<dbReference type="STRING" id="183.GCA_002009735_00994"/>
<reference evidence="3 4" key="1">
    <citation type="submission" date="2011-10" db="EMBL/GenBank/DDBJ databases">
        <title>The Improved High-Quality Draft genome of Leptonema illini DSM 21528.</title>
        <authorList>
            <consortium name="US DOE Joint Genome Institute (JGI-PGF)"/>
            <person name="Lucas S."/>
            <person name="Copeland A."/>
            <person name="Lapidus A."/>
            <person name="Glavina del Rio T."/>
            <person name="Dalin E."/>
            <person name="Tice H."/>
            <person name="Bruce D."/>
            <person name="Goodwin L."/>
            <person name="Pitluck S."/>
            <person name="Peters L."/>
            <person name="Mikhailova N."/>
            <person name="Held B."/>
            <person name="Kyrpides N."/>
            <person name="Mavromatis K."/>
            <person name="Ivanova N."/>
            <person name="Markowitz V."/>
            <person name="Cheng J.-F."/>
            <person name="Hugenholtz P."/>
            <person name="Woyke T."/>
            <person name="Wu D."/>
            <person name="Gronow S."/>
            <person name="Wellnitz S."/>
            <person name="Brambilla E.-M."/>
            <person name="Klenk H.-P."/>
            <person name="Eisen J.A."/>
        </authorList>
    </citation>
    <scope>NUCLEOTIDE SEQUENCE [LARGE SCALE GENOMIC DNA]</scope>
    <source>
        <strain evidence="3 4">DSM 21528</strain>
    </source>
</reference>
<keyword evidence="1" id="KW-0059">Arsenical resistance</keyword>
<proteinExistence type="predicted"/>
<organism evidence="3 4">
    <name type="scientific">Leptonema illini DSM 21528</name>
    <dbReference type="NCBI Taxonomy" id="929563"/>
    <lineage>
        <taxon>Bacteria</taxon>
        <taxon>Pseudomonadati</taxon>
        <taxon>Spirochaetota</taxon>
        <taxon>Spirochaetia</taxon>
        <taxon>Leptospirales</taxon>
        <taxon>Leptospiraceae</taxon>
        <taxon>Leptonema</taxon>
    </lineage>
</organism>
<dbReference type="EMBL" id="JH597773">
    <property type="protein sequence ID" value="EHQ05580.1"/>
    <property type="molecule type" value="Genomic_DNA"/>
</dbReference>
<dbReference type="PANTHER" id="PTHR43428">
    <property type="entry name" value="ARSENATE REDUCTASE"/>
    <property type="match status" value="1"/>
</dbReference>
<dbReference type="InterPro" id="IPR023485">
    <property type="entry name" value="Ptyr_pPase"/>
</dbReference>
<evidence type="ECO:0000313" key="4">
    <source>
        <dbReference type="Proteomes" id="UP000005737"/>
    </source>
</evidence>
<accession>H2CEJ4</accession>
<protein>
    <submittedName>
        <fullName evidence="3">Protein tyrosine phosphatase</fullName>
    </submittedName>
</protein>
<evidence type="ECO:0000256" key="1">
    <source>
        <dbReference type="ARBA" id="ARBA00022849"/>
    </source>
</evidence>
<dbReference type="HOGENOM" id="CLU_071415_3_0_12"/>
<sequence length="172" mass="19249">MKKISVLFLCTGNTCRSQMADGYLRGRYGDRFESHSSGSAPDLRKFSETNGVHPYALEMLKRYGIATEGLHSKLWTPYIKGEIPIDIVLTLCGSGRDELEEACPIFPGRAVKAHWGVDDPSHVKGTAEEIDRAFEDAFRIIRRRIDALAALPVETMSREELQREVLHIAAMA</sequence>
<dbReference type="SMART" id="SM00226">
    <property type="entry name" value="LMWPc"/>
    <property type="match status" value="1"/>
</dbReference>
<evidence type="ECO:0000313" key="3">
    <source>
        <dbReference type="EMBL" id="EHQ05580.1"/>
    </source>
</evidence>
<dbReference type="SUPFAM" id="SSF52788">
    <property type="entry name" value="Phosphotyrosine protein phosphatases I"/>
    <property type="match status" value="1"/>
</dbReference>
<dbReference type="Gene3D" id="3.40.50.2300">
    <property type="match status" value="1"/>
</dbReference>
<gene>
    <name evidence="3" type="ORF">Lepil_0879</name>
</gene>
<name>H2CEJ4_9LEPT</name>
<dbReference type="CDD" id="cd16345">
    <property type="entry name" value="LMWP_ArsC"/>
    <property type="match status" value="1"/>
</dbReference>
<keyword evidence="4" id="KW-1185">Reference proteome</keyword>